<dbReference type="RefSeq" id="WP_355084703.1">
    <property type="nucleotide sequence ID" value="NZ_JBEXKW010000011.1"/>
</dbReference>
<dbReference type="Proteomes" id="UP001551695">
    <property type="component" value="Unassembled WGS sequence"/>
</dbReference>
<reference evidence="6 7" key="1">
    <citation type="submission" date="2024-06" db="EMBL/GenBank/DDBJ databases">
        <title>The Natural Products Discovery Center: Release of the First 8490 Sequenced Strains for Exploring Actinobacteria Biosynthetic Diversity.</title>
        <authorList>
            <person name="Kalkreuter E."/>
            <person name="Kautsar S.A."/>
            <person name="Yang D."/>
            <person name="Bader C.D."/>
            <person name="Teijaro C.N."/>
            <person name="Fluegel L."/>
            <person name="Davis C.M."/>
            <person name="Simpson J.R."/>
            <person name="Lauterbach L."/>
            <person name="Steele A.D."/>
            <person name="Gui C."/>
            <person name="Meng S."/>
            <person name="Li G."/>
            <person name="Viehrig K."/>
            <person name="Ye F."/>
            <person name="Su P."/>
            <person name="Kiefer A.F."/>
            <person name="Nichols A."/>
            <person name="Cepeda A.J."/>
            <person name="Yan W."/>
            <person name="Fan B."/>
            <person name="Jiang Y."/>
            <person name="Adhikari A."/>
            <person name="Zheng C.-J."/>
            <person name="Schuster L."/>
            <person name="Cowan T.M."/>
            <person name="Smanski M.J."/>
            <person name="Chevrette M.G."/>
            <person name="De Carvalho L.P.S."/>
            <person name="Shen B."/>
        </authorList>
    </citation>
    <scope>NUCLEOTIDE SEQUENCE [LARGE SCALE GENOMIC DNA]</scope>
    <source>
        <strain evidence="6 7">NPDC050403</strain>
    </source>
</reference>
<keyword evidence="1" id="KW-0805">Transcription regulation</keyword>
<evidence type="ECO:0000256" key="3">
    <source>
        <dbReference type="ARBA" id="ARBA00023163"/>
    </source>
</evidence>
<dbReference type="InterPro" id="IPR050109">
    <property type="entry name" value="HTH-type_TetR-like_transc_reg"/>
</dbReference>
<proteinExistence type="predicted"/>
<evidence type="ECO:0000259" key="5">
    <source>
        <dbReference type="PROSITE" id="PS50977"/>
    </source>
</evidence>
<dbReference type="InterPro" id="IPR001647">
    <property type="entry name" value="HTH_TetR"/>
</dbReference>
<name>A0ABV3FRV4_9NOCA</name>
<organism evidence="6 7">
    <name type="scientific">Nocardia aurea</name>
    <dbReference type="NCBI Taxonomy" id="2144174"/>
    <lineage>
        <taxon>Bacteria</taxon>
        <taxon>Bacillati</taxon>
        <taxon>Actinomycetota</taxon>
        <taxon>Actinomycetes</taxon>
        <taxon>Mycobacteriales</taxon>
        <taxon>Nocardiaceae</taxon>
        <taxon>Nocardia</taxon>
    </lineage>
</organism>
<dbReference type="Pfam" id="PF00440">
    <property type="entry name" value="TetR_N"/>
    <property type="match status" value="1"/>
</dbReference>
<dbReference type="PRINTS" id="PR00455">
    <property type="entry name" value="HTHTETR"/>
</dbReference>
<comment type="caution">
    <text evidence="6">The sequence shown here is derived from an EMBL/GenBank/DDBJ whole genome shotgun (WGS) entry which is preliminary data.</text>
</comment>
<protein>
    <submittedName>
        <fullName evidence="6">TetR/AcrR family transcriptional regulator</fullName>
    </submittedName>
</protein>
<dbReference type="PROSITE" id="PS01081">
    <property type="entry name" value="HTH_TETR_1"/>
    <property type="match status" value="1"/>
</dbReference>
<sequence>MGARKLGAQNSKTRDALIKATTQVMIDEGYAAVTTRKVAAAAGVNPALVYYYFDTMDELFLEVFRRGAEANLERQRQSLTTEFPLHTLWEVSTGPFGGKLLMEFMAMANHRKEIRREIAQYIERFREIQQAAFTFLLRARGVNPDDLPPVLLSIMLGSFASILVNEQALGIAFGHAELIAFVERLITGLEPTDPPPG</sequence>
<evidence type="ECO:0000313" key="6">
    <source>
        <dbReference type="EMBL" id="MEV0708133.1"/>
    </source>
</evidence>
<feature type="DNA-binding region" description="H-T-H motif" evidence="4">
    <location>
        <begin position="34"/>
        <end position="53"/>
    </location>
</feature>
<keyword evidence="2 4" id="KW-0238">DNA-binding</keyword>
<dbReference type="EMBL" id="JBFAKC010000004">
    <property type="protein sequence ID" value="MEV0708133.1"/>
    <property type="molecule type" value="Genomic_DNA"/>
</dbReference>
<dbReference type="Gene3D" id="1.10.357.10">
    <property type="entry name" value="Tetracycline Repressor, domain 2"/>
    <property type="match status" value="1"/>
</dbReference>
<evidence type="ECO:0000256" key="1">
    <source>
        <dbReference type="ARBA" id="ARBA00023015"/>
    </source>
</evidence>
<keyword evidence="7" id="KW-1185">Reference proteome</keyword>
<evidence type="ECO:0000313" key="7">
    <source>
        <dbReference type="Proteomes" id="UP001551695"/>
    </source>
</evidence>
<feature type="domain" description="HTH tetR-type" evidence="5">
    <location>
        <begin position="11"/>
        <end position="71"/>
    </location>
</feature>
<keyword evidence="3" id="KW-0804">Transcription</keyword>
<evidence type="ECO:0000256" key="2">
    <source>
        <dbReference type="ARBA" id="ARBA00023125"/>
    </source>
</evidence>
<dbReference type="PANTHER" id="PTHR30055:SF234">
    <property type="entry name" value="HTH-TYPE TRANSCRIPTIONAL REGULATOR BETI"/>
    <property type="match status" value="1"/>
</dbReference>
<dbReference type="SUPFAM" id="SSF46689">
    <property type="entry name" value="Homeodomain-like"/>
    <property type="match status" value="1"/>
</dbReference>
<gene>
    <name evidence="6" type="ORF">AB0I48_11250</name>
</gene>
<accession>A0ABV3FRV4</accession>
<dbReference type="PANTHER" id="PTHR30055">
    <property type="entry name" value="HTH-TYPE TRANSCRIPTIONAL REGULATOR RUTR"/>
    <property type="match status" value="1"/>
</dbReference>
<dbReference type="InterPro" id="IPR023772">
    <property type="entry name" value="DNA-bd_HTH_TetR-type_CS"/>
</dbReference>
<dbReference type="InterPro" id="IPR009057">
    <property type="entry name" value="Homeodomain-like_sf"/>
</dbReference>
<evidence type="ECO:0000256" key="4">
    <source>
        <dbReference type="PROSITE-ProRule" id="PRU00335"/>
    </source>
</evidence>
<dbReference type="PROSITE" id="PS50977">
    <property type="entry name" value="HTH_TETR_2"/>
    <property type="match status" value="1"/>
</dbReference>